<dbReference type="SUPFAM" id="SSF143081">
    <property type="entry name" value="BB1717-like"/>
    <property type="match status" value="1"/>
</dbReference>
<evidence type="ECO:0000256" key="5">
    <source>
        <dbReference type="ARBA" id="ARBA00023124"/>
    </source>
</evidence>
<evidence type="ECO:0000256" key="7">
    <source>
        <dbReference type="ARBA" id="ARBA00023239"/>
    </source>
</evidence>
<organism evidence="9">
    <name type="scientific">Oceaniferula spumae</name>
    <dbReference type="NCBI Taxonomy" id="2979115"/>
    <lineage>
        <taxon>Bacteria</taxon>
        <taxon>Pseudomonadati</taxon>
        <taxon>Verrucomicrobiota</taxon>
        <taxon>Verrucomicrobiia</taxon>
        <taxon>Verrucomicrobiales</taxon>
        <taxon>Verrucomicrobiaceae</taxon>
        <taxon>Oceaniferula</taxon>
    </lineage>
</organism>
<evidence type="ECO:0000256" key="6">
    <source>
        <dbReference type="ARBA" id="ARBA00023125"/>
    </source>
</evidence>
<sequence length="198" mass="22587">MCSVYEFGRGKKKPPQALTASGFDSLADDVRLIRRTDKAPVYLSDGSVHMMRWGYERPGLGVVNNTRSDNFESPMWRDSIEHRRCLIPVTAFYEWSGPKGNKRTHRFTSRDGEWLWMAGIWETADKLGECFSMITTAANALMSPIHNRMPAVLTDKELNPFLDGELMKFNPAPETLRVNDARNPLLKNPPSHVQDELF</sequence>
<keyword evidence="5" id="KW-0190">Covalent protein-DNA linkage</keyword>
<dbReference type="EMBL" id="AP026866">
    <property type="protein sequence ID" value="BDS05229.1"/>
    <property type="molecule type" value="Genomic_DNA"/>
</dbReference>
<dbReference type="InterPro" id="IPR003738">
    <property type="entry name" value="SRAP"/>
</dbReference>
<evidence type="ECO:0000256" key="2">
    <source>
        <dbReference type="ARBA" id="ARBA00022670"/>
    </source>
</evidence>
<evidence type="ECO:0000256" key="1">
    <source>
        <dbReference type="ARBA" id="ARBA00008136"/>
    </source>
</evidence>
<evidence type="ECO:0000313" key="9">
    <source>
        <dbReference type="EMBL" id="BDS05229.1"/>
    </source>
</evidence>
<evidence type="ECO:0000256" key="8">
    <source>
        <dbReference type="RuleBase" id="RU364100"/>
    </source>
</evidence>
<dbReference type="Pfam" id="PF02586">
    <property type="entry name" value="SRAP"/>
    <property type="match status" value="1"/>
</dbReference>
<keyword evidence="3" id="KW-0227">DNA damage</keyword>
<dbReference type="PANTHER" id="PTHR13604">
    <property type="entry name" value="DC12-RELATED"/>
    <property type="match status" value="1"/>
</dbReference>
<protein>
    <recommendedName>
        <fullName evidence="8">Abasic site processing protein</fullName>
        <ecNumber evidence="8">3.4.-.-</ecNumber>
    </recommendedName>
</protein>
<keyword evidence="2 8" id="KW-0645">Protease</keyword>
<name>A0AAT9FGY4_9BACT</name>
<dbReference type="GO" id="GO:0016829">
    <property type="term" value="F:lyase activity"/>
    <property type="evidence" value="ECO:0007669"/>
    <property type="project" value="UniProtKB-KW"/>
</dbReference>
<reference evidence="9" key="1">
    <citation type="submission" date="2024-07" db="EMBL/GenBank/DDBJ databases">
        <title>Complete genome sequence of Verrucomicrobiaceae bacterium NT6N.</title>
        <authorList>
            <person name="Huang C."/>
            <person name="Takami H."/>
            <person name="Hamasaki K."/>
        </authorList>
    </citation>
    <scope>NUCLEOTIDE SEQUENCE</scope>
    <source>
        <strain evidence="9">NT6N</strain>
    </source>
</reference>
<dbReference type="GO" id="GO:0006508">
    <property type="term" value="P:proteolysis"/>
    <property type="evidence" value="ECO:0007669"/>
    <property type="project" value="UniProtKB-KW"/>
</dbReference>
<dbReference type="GO" id="GO:0008233">
    <property type="term" value="F:peptidase activity"/>
    <property type="evidence" value="ECO:0007669"/>
    <property type="project" value="UniProtKB-KW"/>
</dbReference>
<keyword evidence="7" id="KW-0456">Lyase</keyword>
<evidence type="ECO:0000256" key="4">
    <source>
        <dbReference type="ARBA" id="ARBA00022801"/>
    </source>
</evidence>
<comment type="similarity">
    <text evidence="1 8">Belongs to the SOS response-associated peptidase family.</text>
</comment>
<dbReference type="EC" id="3.4.-.-" evidence="8"/>
<dbReference type="PANTHER" id="PTHR13604:SF0">
    <property type="entry name" value="ABASIC SITE PROCESSING PROTEIN HMCES"/>
    <property type="match status" value="1"/>
</dbReference>
<proteinExistence type="inferred from homology"/>
<dbReference type="Gene3D" id="3.90.1680.10">
    <property type="entry name" value="SOS response associated peptidase-like"/>
    <property type="match status" value="1"/>
</dbReference>
<dbReference type="AlphaFoldDB" id="A0AAT9FGY4"/>
<dbReference type="KEGG" id="osu:NT6N_02690"/>
<accession>A0AAT9FGY4</accession>
<keyword evidence="6" id="KW-0238">DNA-binding</keyword>
<keyword evidence="4 8" id="KW-0378">Hydrolase</keyword>
<gene>
    <name evidence="9" type="ORF">NT6N_02690</name>
</gene>
<evidence type="ECO:0000256" key="3">
    <source>
        <dbReference type="ARBA" id="ARBA00022763"/>
    </source>
</evidence>
<dbReference type="GO" id="GO:0106300">
    <property type="term" value="P:protein-DNA covalent cross-linking repair"/>
    <property type="evidence" value="ECO:0007669"/>
    <property type="project" value="InterPro"/>
</dbReference>
<dbReference type="GO" id="GO:0003697">
    <property type="term" value="F:single-stranded DNA binding"/>
    <property type="evidence" value="ECO:0007669"/>
    <property type="project" value="InterPro"/>
</dbReference>
<dbReference type="InterPro" id="IPR036590">
    <property type="entry name" value="SRAP-like"/>
</dbReference>